<dbReference type="Gene3D" id="3.60.21.10">
    <property type="match status" value="1"/>
</dbReference>
<dbReference type="SUPFAM" id="SSF56300">
    <property type="entry name" value="Metallo-dependent phosphatases"/>
    <property type="match status" value="1"/>
</dbReference>
<feature type="compositionally biased region" description="Basic residues" evidence="1">
    <location>
        <begin position="145"/>
        <end position="158"/>
    </location>
</feature>
<accession>A0ABS1UCX6</accession>
<evidence type="ECO:0000313" key="4">
    <source>
        <dbReference type="Proteomes" id="UP000660885"/>
    </source>
</evidence>
<evidence type="ECO:0000313" key="3">
    <source>
        <dbReference type="EMBL" id="MBL6082550.1"/>
    </source>
</evidence>
<protein>
    <submittedName>
        <fullName evidence="3">Metallophosphoesterase family protein</fullName>
    </submittedName>
</protein>
<organism evidence="3 4">
    <name type="scientific">Belnapia arida</name>
    <dbReference type="NCBI Taxonomy" id="2804533"/>
    <lineage>
        <taxon>Bacteria</taxon>
        <taxon>Pseudomonadati</taxon>
        <taxon>Pseudomonadota</taxon>
        <taxon>Alphaproteobacteria</taxon>
        <taxon>Acetobacterales</taxon>
        <taxon>Roseomonadaceae</taxon>
        <taxon>Belnapia</taxon>
    </lineage>
</organism>
<dbReference type="Proteomes" id="UP000660885">
    <property type="component" value="Unassembled WGS sequence"/>
</dbReference>
<feature type="region of interest" description="Disordered" evidence="1">
    <location>
        <begin position="145"/>
        <end position="170"/>
    </location>
</feature>
<dbReference type="EMBL" id="JAETWB010000080">
    <property type="protein sequence ID" value="MBL6082550.1"/>
    <property type="molecule type" value="Genomic_DNA"/>
</dbReference>
<keyword evidence="4" id="KW-1185">Reference proteome</keyword>
<dbReference type="CDD" id="cd00838">
    <property type="entry name" value="MPP_superfamily"/>
    <property type="match status" value="1"/>
</dbReference>
<evidence type="ECO:0000259" key="2">
    <source>
        <dbReference type="Pfam" id="PF00149"/>
    </source>
</evidence>
<name>A0ABS1UCX6_9PROT</name>
<sequence length="211" mass="22823">MRVAVLADAHGNLLALEAVLADMHAQAPDLIVNLGDLTIGPFDPVGNADAQIALGCTTLAGKHERNLIEGDDASGSVAFARPCCRQRTWPGSKPCLRRRGSWVGRCSPVTVALPAATSTICSMTCRAADLFLPLRRDLAATGRHRLRTSRPMRPHAHAPRGPGRRCDGDKPWQRWDARLHGRRPGAACDRDRSATRPLCSHYARVGRGVFG</sequence>
<evidence type="ECO:0000256" key="1">
    <source>
        <dbReference type="SAM" id="MobiDB-lite"/>
    </source>
</evidence>
<reference evidence="3 4" key="1">
    <citation type="submission" date="2021-01" db="EMBL/GenBank/DDBJ databases">
        <title>Belnapia mucosa sp. nov. and Belnapia arida sp. nov., isolated from the Tabernas Desert (Almeria, Spain).</title>
        <authorList>
            <person name="Molina-Menor E."/>
            <person name="Vidal-Verdu A."/>
            <person name="Calonge A."/>
            <person name="Satari L."/>
            <person name="Pereto J."/>
            <person name="Porcar M."/>
        </authorList>
    </citation>
    <scope>NUCLEOTIDE SEQUENCE [LARGE SCALE GENOMIC DNA]</scope>
    <source>
        <strain evidence="3 4">T18</strain>
    </source>
</reference>
<proteinExistence type="predicted"/>
<feature type="domain" description="Calcineurin-like phosphoesterase" evidence="2">
    <location>
        <begin position="1"/>
        <end position="41"/>
    </location>
</feature>
<comment type="caution">
    <text evidence="3">The sequence shown here is derived from an EMBL/GenBank/DDBJ whole genome shotgun (WGS) entry which is preliminary data.</text>
</comment>
<dbReference type="Pfam" id="PF00149">
    <property type="entry name" value="Metallophos"/>
    <property type="match status" value="1"/>
</dbReference>
<dbReference type="InterPro" id="IPR029052">
    <property type="entry name" value="Metallo-depent_PP-like"/>
</dbReference>
<dbReference type="InterPro" id="IPR004843">
    <property type="entry name" value="Calcineurin-like_PHP"/>
</dbReference>
<gene>
    <name evidence="3" type="ORF">JMJ56_31795</name>
</gene>